<dbReference type="GO" id="GO:0016790">
    <property type="term" value="F:thiolester hydrolase activity"/>
    <property type="evidence" value="ECO:0007669"/>
    <property type="project" value="InterPro"/>
</dbReference>
<dbReference type="Gene3D" id="3.10.129.10">
    <property type="entry name" value="Hotdog Thioesterase"/>
    <property type="match status" value="1"/>
</dbReference>
<evidence type="ECO:0008006" key="4">
    <source>
        <dbReference type="Google" id="ProtNLM"/>
    </source>
</evidence>
<evidence type="ECO:0000313" key="3">
    <source>
        <dbReference type="EMBL" id="MPN15110.1"/>
    </source>
</evidence>
<gene>
    <name evidence="3" type="ORF">SDC9_162439</name>
</gene>
<dbReference type="InterPro" id="IPR029069">
    <property type="entry name" value="HotDog_dom_sf"/>
</dbReference>
<dbReference type="GO" id="GO:0006633">
    <property type="term" value="P:fatty acid biosynthetic process"/>
    <property type="evidence" value="ECO:0007669"/>
    <property type="project" value="InterPro"/>
</dbReference>
<organism evidence="3">
    <name type="scientific">bioreactor metagenome</name>
    <dbReference type="NCBI Taxonomy" id="1076179"/>
    <lineage>
        <taxon>unclassified sequences</taxon>
        <taxon>metagenomes</taxon>
        <taxon>ecological metagenomes</taxon>
    </lineage>
</organism>
<dbReference type="InterPro" id="IPR049427">
    <property type="entry name" value="Acyl-ACP_TE_C"/>
</dbReference>
<sequence length="255" mass="28655">MDLKAFRQWLTEDCYAREVELSFADCDRDKYVRPAELLSLVAGAAGFDYDARGLTYQKLYELGQVFLLSRVAMRIHRRPVNREVLTVSTWEDGIRGAHLRRAYELTDESGAAAVSARSEWILIDPAERKILRPSDFKGKAVHVCPKAINSPECRKIFLPKDGLEELGPRPVRWSDLDGNGHVFSGNYGDIVWDALPPDLQSAPLRELYVNYSKEAVLGETIALFGFREKSAYTVEGRLGEALCFSCRCEFGAAGQ</sequence>
<dbReference type="EMBL" id="VSSQ01061818">
    <property type="protein sequence ID" value="MPN15110.1"/>
    <property type="molecule type" value="Genomic_DNA"/>
</dbReference>
<reference evidence="3" key="1">
    <citation type="submission" date="2019-08" db="EMBL/GenBank/DDBJ databases">
        <authorList>
            <person name="Kucharzyk K."/>
            <person name="Murdoch R.W."/>
            <person name="Higgins S."/>
            <person name="Loffler F."/>
        </authorList>
    </citation>
    <scope>NUCLEOTIDE SEQUENCE</scope>
</reference>
<dbReference type="AlphaFoldDB" id="A0A645FMD7"/>
<comment type="caution">
    <text evidence="3">The sequence shown here is derived from an EMBL/GenBank/DDBJ whole genome shotgun (WGS) entry which is preliminary data.</text>
</comment>
<protein>
    <recommendedName>
        <fullName evidence="4">Acyl-ACP thioesterase</fullName>
    </recommendedName>
</protein>
<dbReference type="SUPFAM" id="SSF54637">
    <property type="entry name" value="Thioesterase/thiol ester dehydrase-isomerase"/>
    <property type="match status" value="2"/>
</dbReference>
<dbReference type="Pfam" id="PF20791">
    <property type="entry name" value="Acyl-ACP_TE_C"/>
    <property type="match status" value="1"/>
</dbReference>
<name>A0A645FMD7_9ZZZZ</name>
<dbReference type="InterPro" id="IPR002864">
    <property type="entry name" value="Acyl-ACP_thioesterase_NHD"/>
</dbReference>
<evidence type="ECO:0000259" key="1">
    <source>
        <dbReference type="Pfam" id="PF01643"/>
    </source>
</evidence>
<dbReference type="Pfam" id="PF01643">
    <property type="entry name" value="Acyl-ACP_TE"/>
    <property type="match status" value="1"/>
</dbReference>
<feature type="domain" description="Acyl-ACP thioesterase N-terminal hotdog" evidence="1">
    <location>
        <begin position="13"/>
        <end position="132"/>
    </location>
</feature>
<feature type="domain" description="Acyl-ACP thioesterase-like C-terminal" evidence="2">
    <location>
        <begin position="170"/>
        <end position="222"/>
    </location>
</feature>
<accession>A0A645FMD7</accession>
<evidence type="ECO:0000259" key="2">
    <source>
        <dbReference type="Pfam" id="PF20791"/>
    </source>
</evidence>
<proteinExistence type="predicted"/>